<feature type="compositionally biased region" description="Acidic residues" evidence="1">
    <location>
        <begin position="593"/>
        <end position="603"/>
    </location>
</feature>
<feature type="region of interest" description="Disordered" evidence="1">
    <location>
        <begin position="121"/>
        <end position="263"/>
    </location>
</feature>
<reference evidence="2" key="1">
    <citation type="submission" date="2022-03" db="EMBL/GenBank/DDBJ databases">
        <title>Draft genome sequence of Aduncisulcus paluster, a free-living microaerophilic Fornicata.</title>
        <authorList>
            <person name="Yuyama I."/>
            <person name="Kume K."/>
            <person name="Tamura T."/>
            <person name="Inagaki Y."/>
            <person name="Hashimoto T."/>
        </authorList>
    </citation>
    <scope>NUCLEOTIDE SEQUENCE</scope>
    <source>
        <strain evidence="2">NY0171</strain>
    </source>
</reference>
<dbReference type="EMBL" id="BQXS01011840">
    <property type="protein sequence ID" value="GKT17336.1"/>
    <property type="molecule type" value="Genomic_DNA"/>
</dbReference>
<dbReference type="PANTHER" id="PTHR35711:SF1">
    <property type="entry name" value="ECTODERMAL, ISOFORM F"/>
    <property type="match status" value="1"/>
</dbReference>
<feature type="region of interest" description="Disordered" evidence="1">
    <location>
        <begin position="575"/>
        <end position="603"/>
    </location>
</feature>
<feature type="compositionally biased region" description="Polar residues" evidence="1">
    <location>
        <begin position="127"/>
        <end position="146"/>
    </location>
</feature>
<gene>
    <name evidence="2" type="ORF">ADUPG1_011083</name>
</gene>
<dbReference type="Proteomes" id="UP001057375">
    <property type="component" value="Unassembled WGS sequence"/>
</dbReference>
<dbReference type="PANTHER" id="PTHR35711">
    <property type="entry name" value="EXPRESSED PROTEIN"/>
    <property type="match status" value="1"/>
</dbReference>
<feature type="compositionally biased region" description="Acidic residues" evidence="1">
    <location>
        <begin position="575"/>
        <end position="585"/>
    </location>
</feature>
<proteinExistence type="predicted"/>
<protein>
    <submittedName>
        <fullName evidence="2">Uncharacterized protein</fullName>
    </submittedName>
</protein>
<feature type="non-terminal residue" evidence="2">
    <location>
        <position position="622"/>
    </location>
</feature>
<organism evidence="2 3">
    <name type="scientific">Aduncisulcus paluster</name>
    <dbReference type="NCBI Taxonomy" id="2918883"/>
    <lineage>
        <taxon>Eukaryota</taxon>
        <taxon>Metamonada</taxon>
        <taxon>Carpediemonas-like organisms</taxon>
        <taxon>Aduncisulcus</taxon>
    </lineage>
</organism>
<sequence length="622" mass="70220">MEELKIEQEAFIKDPLQQASSLEKVLVSIKMVSDRANEHYAHLLGLEQRSEERLTLLASVQLEVGLEDLKTETFLNKILEDLKKRAINTSAVIKGISDTFTQITQVVEKFVMKLAEEMQREEENLRKQQQMAQEKSIPASVQSQPKPSDKEEKQNVSNALASKEVKVIKAPPSPNIPSSSKQEDVSQSVGKEEENEEEARDQDNAAEDEEEDEEEAREQDNAAEDEEVEEGEVEEEVGEQDETVEDEEAEEGDDEEEVGDTDESSNVLLSSFYDSCSHTLPAPTYDSLISLFDSYVTTNMSTHMYILTGIELLAQHPRLCHWFTQWFVPKGWEGYIDMLMRLGGEEDEVVGEEEEEEEEAGEQGETAEKPRDRSASPFNHSALTGSQNDLSSSLSSLSTSGGAVLCTHIQSIKAAPSKYIGEIRRRIYGYQCMIWAAKAQAKREMKKKAREEGTDDIDIETEALLESIDMFGLRESDQIALVEAQQLLDKYLSETNDQDNAVDQDLDGMDFGDEEQMVDGDPDDYFHSSHVLSCPVDDADSMNAMLMVKENVSPCVFAEDKQLEDLSRSGCFIYNDEEEEEEEEENRAVVEEGREEQEDDDERYADAQDMITDAQDMIEIDE</sequence>
<feature type="region of interest" description="Disordered" evidence="1">
    <location>
        <begin position="346"/>
        <end position="387"/>
    </location>
</feature>
<feature type="compositionally biased region" description="Acidic residues" evidence="1">
    <location>
        <begin position="346"/>
        <end position="362"/>
    </location>
</feature>
<accession>A0ABQ5JZ79</accession>
<evidence type="ECO:0000313" key="2">
    <source>
        <dbReference type="EMBL" id="GKT17336.1"/>
    </source>
</evidence>
<feature type="compositionally biased region" description="Acidic residues" evidence="1">
    <location>
        <begin position="193"/>
        <end position="263"/>
    </location>
</feature>
<name>A0ABQ5JZ79_9EUKA</name>
<evidence type="ECO:0000256" key="1">
    <source>
        <dbReference type="SAM" id="MobiDB-lite"/>
    </source>
</evidence>
<comment type="caution">
    <text evidence="2">The sequence shown here is derived from an EMBL/GenBank/DDBJ whole genome shotgun (WGS) entry which is preliminary data.</text>
</comment>
<feature type="compositionally biased region" description="Polar residues" evidence="1">
    <location>
        <begin position="376"/>
        <end position="387"/>
    </location>
</feature>
<keyword evidence="3" id="KW-1185">Reference proteome</keyword>
<evidence type="ECO:0000313" key="3">
    <source>
        <dbReference type="Proteomes" id="UP001057375"/>
    </source>
</evidence>
<feature type="compositionally biased region" description="Polar residues" evidence="1">
    <location>
        <begin position="176"/>
        <end position="189"/>
    </location>
</feature>